<proteinExistence type="predicted"/>
<dbReference type="RefSeq" id="WP_147315387.1">
    <property type="nucleotide sequence ID" value="NZ_BONB01000044.1"/>
</dbReference>
<accession>A0A3D9ZEX0</accession>
<organism evidence="1 2">
    <name type="scientific">Asanoa ferruginea</name>
    <dbReference type="NCBI Taxonomy" id="53367"/>
    <lineage>
        <taxon>Bacteria</taxon>
        <taxon>Bacillati</taxon>
        <taxon>Actinomycetota</taxon>
        <taxon>Actinomycetes</taxon>
        <taxon>Micromonosporales</taxon>
        <taxon>Micromonosporaceae</taxon>
        <taxon>Asanoa</taxon>
    </lineage>
</organism>
<evidence type="ECO:0000313" key="1">
    <source>
        <dbReference type="EMBL" id="REF94393.1"/>
    </source>
</evidence>
<name>A0A3D9ZEX0_9ACTN</name>
<comment type="caution">
    <text evidence="1">The sequence shown here is derived from an EMBL/GenBank/DDBJ whole genome shotgun (WGS) entry which is preliminary data.</text>
</comment>
<keyword evidence="2" id="KW-1185">Reference proteome</keyword>
<gene>
    <name evidence="1" type="ORF">DFJ67_0312</name>
</gene>
<dbReference type="OrthoDB" id="2989189at2"/>
<dbReference type="AlphaFoldDB" id="A0A3D9ZEX0"/>
<dbReference type="EMBL" id="QUMQ01000001">
    <property type="protein sequence ID" value="REF94393.1"/>
    <property type="molecule type" value="Genomic_DNA"/>
</dbReference>
<protein>
    <submittedName>
        <fullName evidence="1">Uncharacterized protein</fullName>
    </submittedName>
</protein>
<dbReference type="Proteomes" id="UP000256913">
    <property type="component" value="Unassembled WGS sequence"/>
</dbReference>
<evidence type="ECO:0000313" key="2">
    <source>
        <dbReference type="Proteomes" id="UP000256913"/>
    </source>
</evidence>
<sequence length="182" mass="19721">MDSAGLKKISDLLVERNAIDAEIGRVIGRPMTSGHLGEWIAREIFDIEPSDLANEAGVDGRFRSGSLQGGTVNVKWYPKRDGLLDLTDTADPRFYLVLAGPAAPAASSRGTVRPWCVEAVYLFDAERLLADLRAAGVKIGTATSVRAHHWAAAEVWPAARCAELAVDEEQIRQLRRFAAPVG</sequence>
<reference evidence="1 2" key="1">
    <citation type="submission" date="2018-08" db="EMBL/GenBank/DDBJ databases">
        <title>Sequencing the genomes of 1000 actinobacteria strains.</title>
        <authorList>
            <person name="Klenk H.-P."/>
        </authorList>
    </citation>
    <scope>NUCLEOTIDE SEQUENCE [LARGE SCALE GENOMIC DNA]</scope>
    <source>
        <strain evidence="1 2">DSM 44099</strain>
    </source>
</reference>